<dbReference type="AlphaFoldDB" id="A0A4R5V1E2"/>
<feature type="transmembrane region" description="Helical" evidence="6">
    <location>
        <begin position="408"/>
        <end position="426"/>
    </location>
</feature>
<comment type="subcellular location">
    <subcellularLocation>
        <location evidence="1">Cell membrane</location>
        <topology evidence="1">Multi-pass membrane protein</topology>
    </subcellularLocation>
</comment>
<feature type="transmembrane region" description="Helical" evidence="6">
    <location>
        <begin position="196"/>
        <end position="218"/>
    </location>
</feature>
<dbReference type="Proteomes" id="UP000295438">
    <property type="component" value="Unassembled WGS sequence"/>
</dbReference>
<name>A0A4R5V1E2_9BACT</name>
<dbReference type="GO" id="GO:0022857">
    <property type="term" value="F:transmembrane transporter activity"/>
    <property type="evidence" value="ECO:0007669"/>
    <property type="project" value="InterPro"/>
</dbReference>
<keyword evidence="3 6" id="KW-0812">Transmembrane</keyword>
<feature type="transmembrane region" description="Helical" evidence="6">
    <location>
        <begin position="380"/>
        <end position="402"/>
    </location>
</feature>
<feature type="transmembrane region" description="Helical" evidence="6">
    <location>
        <begin position="158"/>
        <end position="176"/>
    </location>
</feature>
<evidence type="ECO:0000313" key="7">
    <source>
        <dbReference type="EMBL" id="TDK45572.1"/>
    </source>
</evidence>
<feature type="transmembrane region" description="Helical" evidence="6">
    <location>
        <begin position="349"/>
        <end position="368"/>
    </location>
</feature>
<feature type="transmembrane region" description="Helical" evidence="6">
    <location>
        <begin position="128"/>
        <end position="146"/>
    </location>
</feature>
<dbReference type="EMBL" id="SMUW01000032">
    <property type="protein sequence ID" value="TDK45572.1"/>
    <property type="molecule type" value="Genomic_DNA"/>
</dbReference>
<evidence type="ECO:0000256" key="4">
    <source>
        <dbReference type="ARBA" id="ARBA00022989"/>
    </source>
</evidence>
<protein>
    <submittedName>
        <fullName evidence="7">Amino acid permease</fullName>
    </submittedName>
</protein>
<evidence type="ECO:0000256" key="1">
    <source>
        <dbReference type="ARBA" id="ARBA00004651"/>
    </source>
</evidence>
<feature type="transmembrane region" description="Helical" evidence="6">
    <location>
        <begin position="49"/>
        <end position="70"/>
    </location>
</feature>
<dbReference type="PIRSF" id="PIRSF006060">
    <property type="entry name" value="AA_transporter"/>
    <property type="match status" value="1"/>
</dbReference>
<evidence type="ECO:0000256" key="6">
    <source>
        <dbReference type="SAM" id="Phobius"/>
    </source>
</evidence>
<evidence type="ECO:0000256" key="2">
    <source>
        <dbReference type="ARBA" id="ARBA00022475"/>
    </source>
</evidence>
<accession>A0A4R5V1E2</accession>
<dbReference type="RefSeq" id="WP_133390607.1">
    <property type="nucleotide sequence ID" value="NZ_SMUW01000032.1"/>
</dbReference>
<dbReference type="InterPro" id="IPR002293">
    <property type="entry name" value="AA/rel_permease1"/>
</dbReference>
<evidence type="ECO:0000256" key="3">
    <source>
        <dbReference type="ARBA" id="ARBA00022692"/>
    </source>
</evidence>
<sequence length="435" mass="47300">MVKLTRKRKKALGLGELIAIALGGMVGGGIFSILGIATENIGNATPVAILIGGVLALFAAYSYVKLALLYQDEGATYSFFKKAFPQSKTTSSIIGWLIVFGYISTLALYAFTFASYFCSQIEALNHPIWQKIISGLIITIFAVINLVSVKGMGKLEDLMVYSKIVILLFISGLLAGKGDIQNLLPVFESQSSLTQILIVSSITFVAYEGFQLVIHAYNEMANPQKNIPKAIYSSIGIATFLYLILSIAALATIPKEIIIADKEYALAAGAKTYLGNFGQFIVIFGALLATSSAISGTLFGASRLMAVVANDGYFPRPLGKKIKTYIPHNAIITMSIFAFVLLATGGLQVILEFGSITFIIVSLLMAYTNFRKRQETHSSLLLTSVAFFGLLLAGLLIVYFEYTENKEQFLYIISIYILLGLGAIFYSKKNDPERV</sequence>
<dbReference type="PANTHER" id="PTHR42770:SF11">
    <property type="entry name" value="INNER MEMBRANE TRANSPORT PROTEIN YBAT"/>
    <property type="match status" value="1"/>
</dbReference>
<feature type="transmembrane region" description="Helical" evidence="6">
    <location>
        <begin position="230"/>
        <end position="253"/>
    </location>
</feature>
<keyword evidence="5 6" id="KW-0472">Membrane</keyword>
<gene>
    <name evidence="7" type="ORF">E1898_08740</name>
</gene>
<comment type="caution">
    <text evidence="7">The sequence shown here is derived from an EMBL/GenBank/DDBJ whole genome shotgun (WGS) entry which is preliminary data.</text>
</comment>
<keyword evidence="2" id="KW-1003">Cell membrane</keyword>
<evidence type="ECO:0000256" key="5">
    <source>
        <dbReference type="ARBA" id="ARBA00023136"/>
    </source>
</evidence>
<proteinExistence type="predicted"/>
<keyword evidence="4 6" id="KW-1133">Transmembrane helix</keyword>
<feature type="transmembrane region" description="Helical" evidence="6">
    <location>
        <begin position="273"/>
        <end position="301"/>
    </location>
</feature>
<feature type="transmembrane region" description="Helical" evidence="6">
    <location>
        <begin position="322"/>
        <end position="343"/>
    </location>
</feature>
<evidence type="ECO:0000313" key="8">
    <source>
        <dbReference type="Proteomes" id="UP000295438"/>
    </source>
</evidence>
<feature type="transmembrane region" description="Helical" evidence="6">
    <location>
        <begin position="91"/>
        <end position="116"/>
    </location>
</feature>
<reference evidence="7 8" key="1">
    <citation type="submission" date="2019-03" db="EMBL/GenBank/DDBJ databases">
        <title>Algoriphagus aquimaris sp. nov., isolated form marine sediment in Pohang, Korea.</title>
        <authorList>
            <person name="Kim J."/>
            <person name="Yoon S.-H."/>
            <person name="Lee S.-S."/>
        </authorList>
    </citation>
    <scope>NUCLEOTIDE SEQUENCE [LARGE SCALE GENOMIC DNA]</scope>
    <source>
        <strain evidence="7 8">F21</strain>
    </source>
</reference>
<dbReference type="PANTHER" id="PTHR42770">
    <property type="entry name" value="AMINO ACID TRANSPORTER-RELATED"/>
    <property type="match status" value="1"/>
</dbReference>
<organism evidence="7 8">
    <name type="scientific">Algoriphagus formosus</name>
    <dbReference type="NCBI Taxonomy" id="2007308"/>
    <lineage>
        <taxon>Bacteria</taxon>
        <taxon>Pseudomonadati</taxon>
        <taxon>Bacteroidota</taxon>
        <taxon>Cytophagia</taxon>
        <taxon>Cytophagales</taxon>
        <taxon>Cyclobacteriaceae</taxon>
        <taxon>Algoriphagus</taxon>
    </lineage>
</organism>
<feature type="transmembrane region" description="Helical" evidence="6">
    <location>
        <begin position="12"/>
        <end position="37"/>
    </location>
</feature>
<dbReference type="GO" id="GO:0005886">
    <property type="term" value="C:plasma membrane"/>
    <property type="evidence" value="ECO:0007669"/>
    <property type="project" value="UniProtKB-SubCell"/>
</dbReference>
<dbReference type="Pfam" id="PF13520">
    <property type="entry name" value="AA_permease_2"/>
    <property type="match status" value="1"/>
</dbReference>
<dbReference type="Gene3D" id="1.20.1740.10">
    <property type="entry name" value="Amino acid/polyamine transporter I"/>
    <property type="match status" value="1"/>
</dbReference>
<keyword evidence="8" id="KW-1185">Reference proteome</keyword>
<dbReference type="InterPro" id="IPR050367">
    <property type="entry name" value="APC_superfamily"/>
</dbReference>